<dbReference type="KEGG" id="vra:106754822"/>
<dbReference type="InterPro" id="IPR012337">
    <property type="entry name" value="RNaseH-like_sf"/>
</dbReference>
<dbReference type="SUPFAM" id="SSF53098">
    <property type="entry name" value="Ribonuclease H-like"/>
    <property type="match status" value="1"/>
</dbReference>
<evidence type="ECO:0000313" key="2">
    <source>
        <dbReference type="Proteomes" id="UP000087766"/>
    </source>
</evidence>
<accession>A0A1S3TF36</accession>
<dbReference type="OrthoDB" id="2286242at2759"/>
<dbReference type="Gene3D" id="3.30.420.10">
    <property type="entry name" value="Ribonuclease H-like superfamily/Ribonuclease H"/>
    <property type="match status" value="1"/>
</dbReference>
<dbReference type="AlphaFoldDB" id="A0A1S3TF36"/>
<dbReference type="GeneID" id="106754822"/>
<proteinExistence type="predicted"/>
<dbReference type="InterPro" id="IPR050951">
    <property type="entry name" value="Retrovirus_Pol_polyprotein"/>
</dbReference>
<protein>
    <submittedName>
        <fullName evidence="3">Uncharacterized protein K02A2.6-like</fullName>
    </submittedName>
</protein>
<dbReference type="GO" id="GO:0015074">
    <property type="term" value="P:DNA integration"/>
    <property type="evidence" value="ECO:0007669"/>
    <property type="project" value="InterPro"/>
</dbReference>
<keyword evidence="2" id="KW-1185">Reference proteome</keyword>
<dbReference type="PANTHER" id="PTHR37984">
    <property type="entry name" value="PROTEIN CBG26694"/>
    <property type="match status" value="1"/>
</dbReference>
<gene>
    <name evidence="3" type="primary">LOC106754822</name>
</gene>
<sequence length="330" mass="38076">MATEIVNFLRACTVCEKFSPNNKKQKLLQIPLPENVFEVIGLDFAEIGKSYLILVDYLSKWMEILERSSHSAQSVITALKPIFATHGYPKIVICDNVPFDAAEFKKFISDHNGKVVTTSPCYPQAHGMIEVYVRIAKKIILKSLETKTDLYEMLLEYRNMPLASVNVSPAQILLSRRLRSNLPIDSRLLKPKILNYRTRMVENQVRVKELYDRHAPRAPQSFQNGQIVAIKQGKFWEKGTILNHADTPRSYWIKLNNGNVIRRNDFHIKVSSTSTPAHDQRHNFLFDPIEQDDLPEQPADNPQPPIIQQNLPIERPMRDRKLPVWMADYC</sequence>
<feature type="domain" description="Integrase catalytic" evidence="1">
    <location>
        <begin position="16"/>
        <end position="191"/>
    </location>
</feature>
<dbReference type="PROSITE" id="PS50994">
    <property type="entry name" value="INTEGRASE"/>
    <property type="match status" value="1"/>
</dbReference>
<evidence type="ECO:0000259" key="1">
    <source>
        <dbReference type="PROSITE" id="PS50994"/>
    </source>
</evidence>
<dbReference type="InterPro" id="IPR001584">
    <property type="entry name" value="Integrase_cat-core"/>
</dbReference>
<dbReference type="InterPro" id="IPR036397">
    <property type="entry name" value="RNaseH_sf"/>
</dbReference>
<dbReference type="STRING" id="3916.A0A1S3TF36"/>
<reference evidence="3" key="1">
    <citation type="submission" date="2025-08" db="UniProtKB">
        <authorList>
            <consortium name="RefSeq"/>
        </authorList>
    </citation>
    <scope>IDENTIFICATION</scope>
    <source>
        <tissue evidence="3">Leaf</tissue>
    </source>
</reference>
<dbReference type="PANTHER" id="PTHR37984:SF5">
    <property type="entry name" value="PROTEIN NYNRIN-LIKE"/>
    <property type="match status" value="1"/>
</dbReference>
<dbReference type="Proteomes" id="UP000087766">
    <property type="component" value="Unplaced"/>
</dbReference>
<evidence type="ECO:0000313" key="3">
    <source>
        <dbReference type="RefSeq" id="XP_014492375.1"/>
    </source>
</evidence>
<organism evidence="2 3">
    <name type="scientific">Vigna radiata var. radiata</name>
    <name type="common">Mung bean</name>
    <name type="synonym">Phaseolus aureus</name>
    <dbReference type="NCBI Taxonomy" id="3916"/>
    <lineage>
        <taxon>Eukaryota</taxon>
        <taxon>Viridiplantae</taxon>
        <taxon>Streptophyta</taxon>
        <taxon>Embryophyta</taxon>
        <taxon>Tracheophyta</taxon>
        <taxon>Spermatophyta</taxon>
        <taxon>Magnoliopsida</taxon>
        <taxon>eudicotyledons</taxon>
        <taxon>Gunneridae</taxon>
        <taxon>Pentapetalae</taxon>
        <taxon>rosids</taxon>
        <taxon>fabids</taxon>
        <taxon>Fabales</taxon>
        <taxon>Fabaceae</taxon>
        <taxon>Papilionoideae</taxon>
        <taxon>50 kb inversion clade</taxon>
        <taxon>NPAAA clade</taxon>
        <taxon>indigoferoid/millettioid clade</taxon>
        <taxon>Phaseoleae</taxon>
        <taxon>Vigna</taxon>
    </lineage>
</organism>
<dbReference type="FunFam" id="3.30.420.10:FF:000063">
    <property type="entry name" value="Retrovirus-related Pol polyprotein from transposon 297-like Protein"/>
    <property type="match status" value="1"/>
</dbReference>
<dbReference type="GO" id="GO:0003676">
    <property type="term" value="F:nucleic acid binding"/>
    <property type="evidence" value="ECO:0007669"/>
    <property type="project" value="InterPro"/>
</dbReference>
<dbReference type="RefSeq" id="XP_014492375.1">
    <property type="nucleotide sequence ID" value="XM_014636889.1"/>
</dbReference>
<name>A0A1S3TF36_VIGRR</name>